<dbReference type="InterPro" id="IPR051089">
    <property type="entry name" value="prtT"/>
</dbReference>
<dbReference type="PANTHER" id="PTHR31845">
    <property type="entry name" value="FINGER DOMAIN PROTEIN, PUTATIVE-RELATED"/>
    <property type="match status" value="1"/>
</dbReference>
<dbReference type="GO" id="GO:0000976">
    <property type="term" value="F:transcription cis-regulatory region binding"/>
    <property type="evidence" value="ECO:0007669"/>
    <property type="project" value="TreeGrafter"/>
</dbReference>
<dbReference type="PANTHER" id="PTHR31845:SF19">
    <property type="entry name" value="TRANSCRIPTION FACTOR DOMAIN-CONTAINING PROTEIN"/>
    <property type="match status" value="1"/>
</dbReference>
<evidence type="ECO:0000256" key="2">
    <source>
        <dbReference type="ARBA" id="ARBA00023015"/>
    </source>
</evidence>
<dbReference type="GO" id="GO:0006351">
    <property type="term" value="P:DNA-templated transcription"/>
    <property type="evidence" value="ECO:0007669"/>
    <property type="project" value="InterPro"/>
</dbReference>
<dbReference type="EMBL" id="JAPDRN010000105">
    <property type="protein sequence ID" value="KAJ9622823.1"/>
    <property type="molecule type" value="Genomic_DNA"/>
</dbReference>
<comment type="caution">
    <text evidence="7">The sequence shown here is derived from an EMBL/GenBank/DDBJ whole genome shotgun (WGS) entry which is preliminary data.</text>
</comment>
<keyword evidence="4" id="KW-0804">Transcription</keyword>
<feature type="domain" description="Xylanolytic transcriptional activator regulatory" evidence="6">
    <location>
        <begin position="310"/>
        <end position="391"/>
    </location>
</feature>
<proteinExistence type="predicted"/>
<evidence type="ECO:0000256" key="4">
    <source>
        <dbReference type="ARBA" id="ARBA00023163"/>
    </source>
</evidence>
<keyword evidence="3" id="KW-0238">DNA-binding</keyword>
<evidence type="ECO:0000256" key="5">
    <source>
        <dbReference type="ARBA" id="ARBA00023242"/>
    </source>
</evidence>
<dbReference type="SMART" id="SM00906">
    <property type="entry name" value="Fungal_trans"/>
    <property type="match status" value="1"/>
</dbReference>
<evidence type="ECO:0000256" key="3">
    <source>
        <dbReference type="ARBA" id="ARBA00023125"/>
    </source>
</evidence>
<comment type="subcellular location">
    <subcellularLocation>
        <location evidence="1">Nucleus</location>
    </subcellularLocation>
</comment>
<keyword evidence="2" id="KW-0805">Transcription regulation</keyword>
<dbReference type="AlphaFoldDB" id="A0AA39CTY2"/>
<evidence type="ECO:0000259" key="6">
    <source>
        <dbReference type="SMART" id="SM00906"/>
    </source>
</evidence>
<keyword evidence="8" id="KW-1185">Reference proteome</keyword>
<name>A0AA39CTY2_9EURO</name>
<protein>
    <recommendedName>
        <fullName evidence="6">Xylanolytic transcriptional activator regulatory domain-containing protein</fullName>
    </recommendedName>
</protein>
<dbReference type="InterPro" id="IPR007219">
    <property type="entry name" value="XnlR_reg_dom"/>
</dbReference>
<dbReference type="GO" id="GO:0005634">
    <property type="term" value="C:nucleus"/>
    <property type="evidence" value="ECO:0007669"/>
    <property type="project" value="UniProtKB-SubCell"/>
</dbReference>
<reference evidence="7" key="1">
    <citation type="submission" date="2022-10" db="EMBL/GenBank/DDBJ databases">
        <title>Culturing micro-colonial fungi from biological soil crusts in the Mojave desert and describing Neophaeococcomyces mojavensis, and introducing the new genera and species Taxawa tesnikishii.</title>
        <authorList>
            <person name="Kurbessoian T."/>
            <person name="Stajich J.E."/>
        </authorList>
    </citation>
    <scope>NUCLEOTIDE SEQUENCE</scope>
    <source>
        <strain evidence="7">TK_35</strain>
    </source>
</reference>
<evidence type="ECO:0000313" key="7">
    <source>
        <dbReference type="EMBL" id="KAJ9622823.1"/>
    </source>
</evidence>
<evidence type="ECO:0000256" key="1">
    <source>
        <dbReference type="ARBA" id="ARBA00004123"/>
    </source>
</evidence>
<sequence length="642" mass="70776">MQPKVPLLALRVPTTNLSLAARDKPDTVKKLLSRIAESTVGEEVVAAILESALPSSTVSTACATTAPARPGAFRRTLVHSGPPGIASQQVCDQPREAFLPPSNQAVAELELHCSLISPMDALATAVATYASRPHEGGRTHGRPHFHHGLIQGESIDPIDARVSRYFASRKTDQTDWKVLASQSPGSILKLQPAACDALTAGLIDHSDVELYFHQFFVVRNPFVGLLDPSLHTPDFVYSTSFTLFSVVCALGCAVSGRPRDHFLYPSLLAFAEETMKWSIATAIRSLEVVQAIILMQYWAPLCEKQGDDPSWLRLSHAIQLAKEIGIDKPDCIAREVKSLCHGKTEEQTKRRLRNFERTWFHTFITEKSVGMITGRNSCVSWRQIPLRVDDWWRQPTATVHDRLISGVAEMRRLLVNLLEQGKRAEDHLASIMEWHSHALSQLKELQSSRCASDDLPSADCLPVMAFYMNHSILVINAQALKGLSAAKESERGNEIVDVSRQTLEAADVLLGYVFSERVFLDRLAGLHNNQFLMVCHSAIEILQARNGGGLTPTDVQPAVFKIRAILEHMEAVGPDLPSTSAIHLYTSLLKFVAKRLDMTHSTPPDRGSIGGISQAWEGGWKPTEFSAYDCRGPTLLITTAIL</sequence>
<dbReference type="GO" id="GO:0000981">
    <property type="term" value="F:DNA-binding transcription factor activity, RNA polymerase II-specific"/>
    <property type="evidence" value="ECO:0007669"/>
    <property type="project" value="TreeGrafter"/>
</dbReference>
<dbReference type="Pfam" id="PF04082">
    <property type="entry name" value="Fungal_trans"/>
    <property type="match status" value="1"/>
</dbReference>
<organism evidence="7 8">
    <name type="scientific">Knufia peltigerae</name>
    <dbReference type="NCBI Taxonomy" id="1002370"/>
    <lineage>
        <taxon>Eukaryota</taxon>
        <taxon>Fungi</taxon>
        <taxon>Dikarya</taxon>
        <taxon>Ascomycota</taxon>
        <taxon>Pezizomycotina</taxon>
        <taxon>Eurotiomycetes</taxon>
        <taxon>Chaetothyriomycetidae</taxon>
        <taxon>Chaetothyriales</taxon>
        <taxon>Trichomeriaceae</taxon>
        <taxon>Knufia</taxon>
    </lineage>
</organism>
<accession>A0AA39CTY2</accession>
<gene>
    <name evidence="7" type="ORF">H2204_011432</name>
</gene>
<dbReference type="Proteomes" id="UP001172681">
    <property type="component" value="Unassembled WGS sequence"/>
</dbReference>
<dbReference type="GO" id="GO:0008270">
    <property type="term" value="F:zinc ion binding"/>
    <property type="evidence" value="ECO:0007669"/>
    <property type="project" value="InterPro"/>
</dbReference>
<keyword evidence="5" id="KW-0539">Nucleus</keyword>
<evidence type="ECO:0000313" key="8">
    <source>
        <dbReference type="Proteomes" id="UP001172681"/>
    </source>
</evidence>
<dbReference type="CDD" id="cd12148">
    <property type="entry name" value="fungal_TF_MHR"/>
    <property type="match status" value="1"/>
</dbReference>